<evidence type="ECO:0000313" key="5">
    <source>
        <dbReference type="Proteomes" id="UP001188597"/>
    </source>
</evidence>
<dbReference type="PANTHER" id="PTHR11926">
    <property type="entry name" value="GLUCOSYL/GLUCURONOSYL TRANSFERASES"/>
    <property type="match status" value="1"/>
</dbReference>
<dbReference type="AlphaFoldDB" id="A0AA88Q7G6"/>
<sequence>MAERSPLLPRHSHNRIISRSEQKGSTEYRNEQNRAKPHAVMVPNPAQGHVFPMLKVAKLLYTSGFHVTFVNTQYNHRRLLRSGGATALDLSSFRFAAIPDGLPLVDDGVMSFTLEAAEELGVPNVLFWTTSACGFLAMLTIANWWRRGSCPSKLLEKQSPEPDELKHIQLNLLKEESECLEWLDSKEPNSVIYVNFGSVARMTLEQLIEFAWGLANSKQKFLWSIRPDLVISDSSALPLEFEA</sequence>
<dbReference type="EMBL" id="JAVXUP010005737">
    <property type="protein sequence ID" value="KAK2965014.1"/>
    <property type="molecule type" value="Genomic_DNA"/>
</dbReference>
<dbReference type="GO" id="GO:0080043">
    <property type="term" value="F:quercetin 3-O-glucosyltransferase activity"/>
    <property type="evidence" value="ECO:0007669"/>
    <property type="project" value="TreeGrafter"/>
</dbReference>
<reference evidence="4" key="1">
    <citation type="submission" date="2022-12" db="EMBL/GenBank/DDBJ databases">
        <title>Draft genome assemblies for two species of Escallonia (Escalloniales).</title>
        <authorList>
            <person name="Chanderbali A."/>
            <person name="Dervinis C."/>
            <person name="Anghel I."/>
            <person name="Soltis D."/>
            <person name="Soltis P."/>
            <person name="Zapata F."/>
        </authorList>
    </citation>
    <scope>NUCLEOTIDE SEQUENCE</scope>
    <source>
        <strain evidence="4">UCBG64.0493</strain>
        <tissue evidence="4">Leaf</tissue>
    </source>
</reference>
<evidence type="ECO:0000256" key="3">
    <source>
        <dbReference type="SAM" id="MobiDB-lite"/>
    </source>
</evidence>
<feature type="region of interest" description="Disordered" evidence="3">
    <location>
        <begin position="1"/>
        <end position="34"/>
    </location>
</feature>
<comment type="caution">
    <text evidence="4">The sequence shown here is derived from an EMBL/GenBank/DDBJ whole genome shotgun (WGS) entry which is preliminary data.</text>
</comment>
<protein>
    <recommendedName>
        <fullName evidence="6">UDP-glycosyltransferase</fullName>
    </recommendedName>
</protein>
<dbReference type="Gene3D" id="3.40.50.2000">
    <property type="entry name" value="Glycogen Phosphorylase B"/>
    <property type="match status" value="3"/>
</dbReference>
<evidence type="ECO:0000313" key="4">
    <source>
        <dbReference type="EMBL" id="KAK2965014.1"/>
    </source>
</evidence>
<dbReference type="InterPro" id="IPR002213">
    <property type="entry name" value="UDP_glucos_trans"/>
</dbReference>
<dbReference type="CDD" id="cd03784">
    <property type="entry name" value="GT1_Gtf-like"/>
    <property type="match status" value="1"/>
</dbReference>
<dbReference type="GO" id="GO:0080044">
    <property type="term" value="F:quercetin 7-O-glucosyltransferase activity"/>
    <property type="evidence" value="ECO:0007669"/>
    <property type="project" value="TreeGrafter"/>
</dbReference>
<evidence type="ECO:0000256" key="2">
    <source>
        <dbReference type="ARBA" id="ARBA00022679"/>
    </source>
</evidence>
<evidence type="ECO:0000256" key="1">
    <source>
        <dbReference type="ARBA" id="ARBA00009995"/>
    </source>
</evidence>
<keyword evidence="5" id="KW-1185">Reference proteome</keyword>
<keyword evidence="2" id="KW-0808">Transferase</keyword>
<dbReference type="PANTHER" id="PTHR11926:SF774">
    <property type="entry name" value="UDP-GLYCOSYLTRANSFERASE 85A1-RELATED"/>
    <property type="match status" value="1"/>
</dbReference>
<accession>A0AA88Q7G6</accession>
<proteinExistence type="inferred from homology"/>
<name>A0AA88Q7G6_9ASTE</name>
<organism evidence="4 5">
    <name type="scientific">Escallonia herrerae</name>
    <dbReference type="NCBI Taxonomy" id="1293975"/>
    <lineage>
        <taxon>Eukaryota</taxon>
        <taxon>Viridiplantae</taxon>
        <taxon>Streptophyta</taxon>
        <taxon>Embryophyta</taxon>
        <taxon>Tracheophyta</taxon>
        <taxon>Spermatophyta</taxon>
        <taxon>Magnoliopsida</taxon>
        <taxon>eudicotyledons</taxon>
        <taxon>Gunneridae</taxon>
        <taxon>Pentapetalae</taxon>
        <taxon>asterids</taxon>
        <taxon>campanulids</taxon>
        <taxon>Escalloniales</taxon>
        <taxon>Escalloniaceae</taxon>
        <taxon>Escallonia</taxon>
    </lineage>
</organism>
<comment type="similarity">
    <text evidence="1">Belongs to the UDP-glycosyltransferase family.</text>
</comment>
<feature type="compositionally biased region" description="Basic and acidic residues" evidence="3">
    <location>
        <begin position="18"/>
        <end position="34"/>
    </location>
</feature>
<gene>
    <name evidence="4" type="ORF">RJ639_029428</name>
</gene>
<dbReference type="Proteomes" id="UP001188597">
    <property type="component" value="Unassembled WGS sequence"/>
</dbReference>
<feature type="non-terminal residue" evidence="4">
    <location>
        <position position="243"/>
    </location>
</feature>
<evidence type="ECO:0008006" key="6">
    <source>
        <dbReference type="Google" id="ProtNLM"/>
    </source>
</evidence>
<dbReference type="SUPFAM" id="SSF53756">
    <property type="entry name" value="UDP-Glycosyltransferase/glycogen phosphorylase"/>
    <property type="match status" value="1"/>
</dbReference>